<dbReference type="PANTHER" id="PTHR28333:SF2">
    <property type="entry name" value="FMR1-INTERACTING PROTEIN NUFIP2"/>
    <property type="match status" value="1"/>
</dbReference>
<protein>
    <submittedName>
        <fullName evidence="2">Uncharacterized protein</fullName>
    </submittedName>
</protein>
<sequence>MEGRQIPLQPRVPVQRQNKRVKGNPQAQAQKESEKAMQNARKVEQEKQGTSQDPKALEFNGKHQRAEADVKGNPSIDGGTPEEVGRKALNVSEPEEKKAARAVAADKPPKAQALNKPKTPGDILNGVKAKPSGSAAHGQEDREPEKHGSASDSSYPGHKQQKPRCSLPRVGENFHLAKASMMSRVPRFPMLQQRFDNLKLTGSNHRGIRVGSPRPPIWNPRSWGASPGHSRFGHGNTQKVLPAKVGLSSPKLDTWSRNKPTPPAVPKEETWGLFKQPTLFPGSNYTVPEVTYASKVKQNLHKVPKTFISSGLTSEPLPFLSPTSTLVGSPILPPSQRLTQVPGAPLRPVNLLSSENRPEQNILPFSNQPLPLETCLMKWPMPNLKSAIPKVSVSCQAMEQSFINRPPMLTTTPEDLMPNPRPSQLEAQKLREIVKNKWGLSFISEIDPDPDTAQEAAPEAHVKQPPLPDKCPTPSPLASQETAAKPTGAEPPQGCDVGKWLTPQGLGSIIKPAVLKSASTEALPGAQDDPKEADLKSTGSLMLLHTDELDSSEPFTLSLDPNLKEAEERHKWEPFDFRAAVEYHIAEMKSIWDLQKKDPKKVVIYDESLDL</sequence>
<feature type="compositionally biased region" description="Pro residues" evidence="1">
    <location>
        <begin position="465"/>
        <end position="475"/>
    </location>
</feature>
<dbReference type="GO" id="GO:0003723">
    <property type="term" value="F:RNA binding"/>
    <property type="evidence" value="ECO:0000318"/>
    <property type="project" value="GO_Central"/>
</dbReference>
<dbReference type="Pfam" id="PF15293">
    <property type="entry name" value="NUFIP2"/>
    <property type="match status" value="1"/>
</dbReference>
<dbReference type="Proteomes" id="UP000002280">
    <property type="component" value="Chromosome X"/>
</dbReference>
<keyword evidence="3" id="KW-1185">Reference proteome</keyword>
<dbReference type="AlphaFoldDB" id="A0A5F8HHU1"/>
<dbReference type="GO" id="GO:0005654">
    <property type="term" value="C:nucleoplasm"/>
    <property type="evidence" value="ECO:0000318"/>
    <property type="project" value="GO_Central"/>
</dbReference>
<feature type="compositionally biased region" description="Basic and acidic residues" evidence="1">
    <location>
        <begin position="60"/>
        <end position="70"/>
    </location>
</feature>
<reference evidence="2" key="2">
    <citation type="submission" date="2025-08" db="UniProtKB">
        <authorList>
            <consortium name="Ensembl"/>
        </authorList>
    </citation>
    <scope>IDENTIFICATION</scope>
</reference>
<name>A0A5F8HHU1_MONDO</name>
<dbReference type="STRING" id="13616.ENSMODP00000059384"/>
<evidence type="ECO:0000313" key="2">
    <source>
        <dbReference type="Ensembl" id="ENSMODP00000059384.1"/>
    </source>
</evidence>
<reference evidence="2 3" key="1">
    <citation type="journal article" date="2007" name="Nature">
        <title>Genome of the marsupial Monodelphis domestica reveals innovation in non-coding sequences.</title>
        <authorList>
            <person name="Mikkelsen T.S."/>
            <person name="Wakefield M.J."/>
            <person name="Aken B."/>
            <person name="Amemiya C.T."/>
            <person name="Chang J.L."/>
            <person name="Duke S."/>
            <person name="Garber M."/>
            <person name="Gentles A.J."/>
            <person name="Goodstadt L."/>
            <person name="Heger A."/>
            <person name="Jurka J."/>
            <person name="Kamal M."/>
            <person name="Mauceli E."/>
            <person name="Searle S.M."/>
            <person name="Sharpe T."/>
            <person name="Baker M.L."/>
            <person name="Batzer M.A."/>
            <person name="Benos P.V."/>
            <person name="Belov K."/>
            <person name="Clamp M."/>
            <person name="Cook A."/>
            <person name="Cuff J."/>
            <person name="Das R."/>
            <person name="Davidow L."/>
            <person name="Deakin J.E."/>
            <person name="Fazzari M.J."/>
            <person name="Glass J.L."/>
            <person name="Grabherr M."/>
            <person name="Greally J.M."/>
            <person name="Gu W."/>
            <person name="Hore T.A."/>
            <person name="Huttley G.A."/>
            <person name="Kleber M."/>
            <person name="Jirtle R.L."/>
            <person name="Koina E."/>
            <person name="Lee J.T."/>
            <person name="Mahony S."/>
            <person name="Marra M.A."/>
            <person name="Miller R.D."/>
            <person name="Nicholls R.D."/>
            <person name="Oda M."/>
            <person name="Papenfuss A.T."/>
            <person name="Parra Z.E."/>
            <person name="Pollock D.D."/>
            <person name="Ray D.A."/>
            <person name="Schein J.E."/>
            <person name="Speed T.P."/>
            <person name="Thompson K."/>
            <person name="VandeBerg J.L."/>
            <person name="Wade C.M."/>
            <person name="Walker J.A."/>
            <person name="Waters P.D."/>
            <person name="Webber C."/>
            <person name="Weidman J.R."/>
            <person name="Xie X."/>
            <person name="Zody M.C."/>
            <person name="Baldwin J."/>
            <person name="Abdouelleil A."/>
            <person name="Abdulkadir J."/>
            <person name="Abebe A."/>
            <person name="Abera B."/>
            <person name="Abreu J."/>
            <person name="Acer S.C."/>
            <person name="Aftuck L."/>
            <person name="Alexander A."/>
            <person name="An P."/>
            <person name="Anderson E."/>
            <person name="Anderson S."/>
            <person name="Arachi H."/>
            <person name="Azer M."/>
            <person name="Bachantsang P."/>
            <person name="Barry A."/>
            <person name="Bayul T."/>
            <person name="Berlin A."/>
            <person name="Bessette D."/>
            <person name="Bloom T."/>
            <person name="Bloom T."/>
            <person name="Boguslavskiy L."/>
            <person name="Bonnet C."/>
            <person name="Boukhgalter B."/>
            <person name="Bourzgui I."/>
            <person name="Brown A."/>
            <person name="Cahill P."/>
            <person name="Channer S."/>
            <person name="Cheshatsang Y."/>
            <person name="Chuda L."/>
            <person name="Citroen M."/>
            <person name="Collymore A."/>
            <person name="Cooke P."/>
            <person name="Costello M."/>
            <person name="D'Aco K."/>
            <person name="Daza R."/>
            <person name="De Haan G."/>
            <person name="DeGray S."/>
            <person name="DeMaso C."/>
            <person name="Dhargay N."/>
            <person name="Dooley K."/>
            <person name="Dooley E."/>
            <person name="Doricent M."/>
            <person name="Dorje P."/>
            <person name="Dorjee K."/>
            <person name="Dupes A."/>
            <person name="Elong R."/>
            <person name="Falk J."/>
            <person name="Farina A."/>
            <person name="Faro S."/>
            <person name="Ferguson D."/>
            <person name="Fisher S."/>
            <person name="Foley C.D."/>
            <person name="Franke A."/>
            <person name="Friedrich D."/>
            <person name="Gadbois L."/>
            <person name="Gearin G."/>
            <person name="Gearin C.R."/>
            <person name="Giannoukos G."/>
            <person name="Goode T."/>
            <person name="Graham J."/>
            <person name="Grandbois E."/>
            <person name="Grewal S."/>
            <person name="Gyaltsen K."/>
            <person name="Hafez N."/>
            <person name="Hagos B."/>
            <person name="Hall J."/>
            <person name="Henson C."/>
            <person name="Hollinger A."/>
            <person name="Honan T."/>
            <person name="Huard M.D."/>
            <person name="Hughes L."/>
            <person name="Hurhula B."/>
            <person name="Husby M.E."/>
            <person name="Kamat A."/>
            <person name="Kanga B."/>
            <person name="Kashin S."/>
            <person name="Khazanovich D."/>
            <person name="Kisner P."/>
            <person name="Lance K."/>
            <person name="Lara M."/>
            <person name="Lee W."/>
            <person name="Lennon N."/>
            <person name="Letendre F."/>
            <person name="LeVine R."/>
            <person name="Lipovsky A."/>
            <person name="Liu X."/>
            <person name="Liu J."/>
            <person name="Liu S."/>
            <person name="Lokyitsang T."/>
            <person name="Lokyitsang Y."/>
            <person name="Lubonja R."/>
            <person name="Lui A."/>
            <person name="MacDonald P."/>
            <person name="Magnisalis V."/>
            <person name="Maru K."/>
            <person name="Matthews C."/>
            <person name="McCusker W."/>
            <person name="McDonough S."/>
            <person name="Mehta T."/>
            <person name="Meldrim J."/>
            <person name="Meneus L."/>
            <person name="Mihai O."/>
            <person name="Mihalev A."/>
            <person name="Mihova T."/>
            <person name="Mittelman R."/>
            <person name="Mlenga V."/>
            <person name="Montmayeur A."/>
            <person name="Mulrain L."/>
            <person name="Navidi A."/>
            <person name="Naylor J."/>
            <person name="Negash T."/>
            <person name="Nguyen T."/>
            <person name="Nguyen N."/>
            <person name="Nicol R."/>
            <person name="Norbu C."/>
            <person name="Norbu N."/>
            <person name="Novod N."/>
            <person name="O'Neill B."/>
            <person name="Osman S."/>
            <person name="Markiewicz E."/>
            <person name="Oyono O.L."/>
            <person name="Patti C."/>
            <person name="Phunkhang P."/>
            <person name="Pierre F."/>
            <person name="Priest M."/>
            <person name="Raghuraman S."/>
            <person name="Rege F."/>
            <person name="Reyes R."/>
            <person name="Rise C."/>
            <person name="Rogov P."/>
            <person name="Ross K."/>
            <person name="Ryan E."/>
            <person name="Settipalli S."/>
            <person name="Shea T."/>
            <person name="Sherpa N."/>
            <person name="Shi L."/>
            <person name="Shih D."/>
            <person name="Sparrow T."/>
            <person name="Spaulding J."/>
            <person name="Stalker J."/>
            <person name="Stange-Thomann N."/>
            <person name="Stavropoulos S."/>
            <person name="Stone C."/>
            <person name="Strader C."/>
            <person name="Tesfaye S."/>
            <person name="Thomson T."/>
            <person name="Thoulutsang Y."/>
            <person name="Thoulutsang D."/>
            <person name="Topham K."/>
            <person name="Topping I."/>
            <person name="Tsamla T."/>
            <person name="Vassiliev H."/>
            <person name="Vo A."/>
            <person name="Wangchuk T."/>
            <person name="Wangdi T."/>
            <person name="Weiand M."/>
            <person name="Wilkinson J."/>
            <person name="Wilson A."/>
            <person name="Yadav S."/>
            <person name="Young G."/>
            <person name="Yu Q."/>
            <person name="Zembek L."/>
            <person name="Zhong D."/>
            <person name="Zimmer A."/>
            <person name="Zwirko Z."/>
            <person name="Jaffe D.B."/>
            <person name="Alvarez P."/>
            <person name="Brockman W."/>
            <person name="Butler J."/>
            <person name="Chin C."/>
            <person name="Gnerre S."/>
            <person name="MacCallum I."/>
            <person name="Graves J.A."/>
            <person name="Ponting C.P."/>
            <person name="Breen M."/>
            <person name="Samollow P.B."/>
            <person name="Lander E.S."/>
            <person name="Lindblad-Toh K."/>
        </authorList>
    </citation>
    <scope>NUCLEOTIDE SEQUENCE [LARGE SCALE GENOMIC DNA]</scope>
</reference>
<reference evidence="2" key="3">
    <citation type="submission" date="2025-09" db="UniProtKB">
        <authorList>
            <consortium name="Ensembl"/>
        </authorList>
    </citation>
    <scope>IDENTIFICATION</scope>
</reference>
<dbReference type="Bgee" id="ENSMODG00000047037">
    <property type="expression patterns" value="Expressed in testis and 1 other cell type or tissue"/>
</dbReference>
<dbReference type="GeneTree" id="ENSGT00440000038328"/>
<dbReference type="GO" id="GO:0010494">
    <property type="term" value="C:cytoplasmic stress granule"/>
    <property type="evidence" value="ECO:0000318"/>
    <property type="project" value="GO_Central"/>
</dbReference>
<dbReference type="OMA" id="PLETCLM"/>
<feature type="compositionally biased region" description="Basic and acidic residues" evidence="1">
    <location>
        <begin position="31"/>
        <end position="47"/>
    </location>
</feature>
<dbReference type="InParanoid" id="A0A5F8HHU1"/>
<evidence type="ECO:0000313" key="3">
    <source>
        <dbReference type="Proteomes" id="UP000002280"/>
    </source>
</evidence>
<gene>
    <name evidence="2" type="primary">LOC130456194</name>
</gene>
<feature type="region of interest" description="Disordered" evidence="1">
    <location>
        <begin position="1"/>
        <end position="167"/>
    </location>
</feature>
<evidence type="ECO:0000256" key="1">
    <source>
        <dbReference type="SAM" id="MobiDB-lite"/>
    </source>
</evidence>
<accession>A0A5F8HHU1</accession>
<organism evidence="2 3">
    <name type="scientific">Monodelphis domestica</name>
    <name type="common">Gray short-tailed opossum</name>
    <dbReference type="NCBI Taxonomy" id="13616"/>
    <lineage>
        <taxon>Eukaryota</taxon>
        <taxon>Metazoa</taxon>
        <taxon>Chordata</taxon>
        <taxon>Craniata</taxon>
        <taxon>Vertebrata</taxon>
        <taxon>Euteleostomi</taxon>
        <taxon>Mammalia</taxon>
        <taxon>Metatheria</taxon>
        <taxon>Didelphimorphia</taxon>
        <taxon>Didelphidae</taxon>
        <taxon>Monodelphis</taxon>
    </lineage>
</organism>
<feature type="region of interest" description="Disordered" evidence="1">
    <location>
        <begin position="445"/>
        <end position="500"/>
    </location>
</feature>
<feature type="compositionally biased region" description="Basic and acidic residues" evidence="1">
    <location>
        <begin position="138"/>
        <end position="149"/>
    </location>
</feature>
<dbReference type="Ensembl" id="ENSMODT00000054727.1">
    <property type="protein sequence ID" value="ENSMODP00000059384.1"/>
    <property type="gene ID" value="ENSMODG00000047037.1"/>
</dbReference>
<dbReference type="PANTHER" id="PTHR28333">
    <property type="entry name" value="NUCLEAR FRAGILE X MENTAL RETARDATION-INTERACTING PROTEIN 2"/>
    <property type="match status" value="1"/>
</dbReference>
<proteinExistence type="predicted"/>
<dbReference type="InterPro" id="IPR032747">
    <property type="entry name" value="NUFIP2"/>
</dbReference>